<organism evidence="2 3">
    <name type="scientific">Teratosphaeria destructans</name>
    <dbReference type="NCBI Taxonomy" id="418781"/>
    <lineage>
        <taxon>Eukaryota</taxon>
        <taxon>Fungi</taxon>
        <taxon>Dikarya</taxon>
        <taxon>Ascomycota</taxon>
        <taxon>Pezizomycotina</taxon>
        <taxon>Dothideomycetes</taxon>
        <taxon>Dothideomycetidae</taxon>
        <taxon>Mycosphaerellales</taxon>
        <taxon>Teratosphaeriaceae</taxon>
        <taxon>Teratosphaeria</taxon>
    </lineage>
</organism>
<dbReference type="EMBL" id="RIBY02002345">
    <property type="protein sequence ID" value="KAH9818588.1"/>
    <property type="molecule type" value="Genomic_DNA"/>
</dbReference>
<protein>
    <submittedName>
        <fullName evidence="2">Uncharacterized protein</fullName>
    </submittedName>
</protein>
<feature type="region of interest" description="Disordered" evidence="1">
    <location>
        <begin position="91"/>
        <end position="167"/>
    </location>
</feature>
<dbReference type="AlphaFoldDB" id="A0A9W7SK83"/>
<evidence type="ECO:0000313" key="2">
    <source>
        <dbReference type="EMBL" id="KAH9818588.1"/>
    </source>
</evidence>
<feature type="compositionally biased region" description="Polar residues" evidence="1">
    <location>
        <begin position="119"/>
        <end position="134"/>
    </location>
</feature>
<comment type="caution">
    <text evidence="2">The sequence shown here is derived from an EMBL/GenBank/DDBJ whole genome shotgun (WGS) entry which is preliminary data.</text>
</comment>
<reference evidence="2 3" key="2">
    <citation type="journal article" date="2021" name="Curr. Genet.">
        <title>Genetic response to nitrogen starvation in the aggressive Eucalyptus foliar pathogen Teratosphaeria destructans.</title>
        <authorList>
            <person name="Havenga M."/>
            <person name="Wingfield B.D."/>
            <person name="Wingfield M.J."/>
            <person name="Dreyer L.L."/>
            <person name="Roets F."/>
            <person name="Aylward J."/>
        </authorList>
    </citation>
    <scope>NUCLEOTIDE SEQUENCE [LARGE SCALE GENOMIC DNA]</scope>
    <source>
        <strain evidence="2">CMW44962</strain>
    </source>
</reference>
<proteinExistence type="predicted"/>
<name>A0A9W7SK83_9PEZI</name>
<feature type="region of interest" description="Disordered" evidence="1">
    <location>
        <begin position="42"/>
        <end position="77"/>
    </location>
</feature>
<feature type="region of interest" description="Disordered" evidence="1">
    <location>
        <begin position="197"/>
        <end position="253"/>
    </location>
</feature>
<keyword evidence="3" id="KW-1185">Reference proteome</keyword>
<reference evidence="2 3" key="1">
    <citation type="journal article" date="2018" name="IMA Fungus">
        <title>IMA Genome-F 10: Nine draft genome sequences of Claviceps purpurea s.lat., including C. arundinis, C. humidiphila, and C. cf. spartinae, pseudomolecules for the pitch canker pathogen Fusarium circinatum, draft genome of Davidsoniella eucalypti, Grosmannia galeiformis, Quambalaria eucalypti, and Teratosphaeria destructans.</title>
        <authorList>
            <person name="Wingfield B.D."/>
            <person name="Liu M."/>
            <person name="Nguyen H.D."/>
            <person name="Lane F.A."/>
            <person name="Morgan S.W."/>
            <person name="De Vos L."/>
            <person name="Wilken P.M."/>
            <person name="Duong T.A."/>
            <person name="Aylward J."/>
            <person name="Coetzee M.P."/>
            <person name="Dadej K."/>
            <person name="De Beer Z.W."/>
            <person name="Findlay W."/>
            <person name="Havenga M."/>
            <person name="Kolarik M."/>
            <person name="Menzies J.G."/>
            <person name="Naidoo K."/>
            <person name="Pochopski O."/>
            <person name="Shoukouhi P."/>
            <person name="Santana Q.C."/>
            <person name="Seifert K.A."/>
            <person name="Soal N."/>
            <person name="Steenkamp E.T."/>
            <person name="Tatham C.T."/>
            <person name="van der Nest M.A."/>
            <person name="Wingfield M.J."/>
        </authorList>
    </citation>
    <scope>NUCLEOTIDE SEQUENCE [LARGE SCALE GENOMIC DNA]</scope>
    <source>
        <strain evidence="2">CMW44962</strain>
    </source>
</reference>
<sequence length="411" mass="45933">MTTGPTPDPTKSVYAPNESRRAVALPGRFEEPIARQYVHGQTEGLAAEPLLTAGRRQRLQRTGERDPWSASHQTPGSLRYAKTFSGLGMASAQSFSSLPPPGLTAADRARAGYAPFPSPQATRWSQDPWTNRQNLDYHDAPPVTQWPISPLATPYSDNPMSPSGEVPGRSGYIGMGWQNSWPGPLLRRTSSDDARLNQLGGYYGNEANSSSGSLQNKAYPQRRPSNRDEFDGPSQLLDKPNDSGYEPKEEDLPQLPITLYAQEQDEILSKVNDRLSQCAFDFVARYQFPIPIEPDKRPVRVPADREWSEWVYLLKRLATKRRIPARVLFNGQIKQLITILENSLEMRHAAKHQSRPLKDDRNILQLISSGLQVAKIVKDAPAMQYLDSLYVQTERLIGSRRVPVPATTYAG</sequence>
<evidence type="ECO:0000313" key="3">
    <source>
        <dbReference type="Proteomes" id="UP001138500"/>
    </source>
</evidence>
<evidence type="ECO:0000256" key="1">
    <source>
        <dbReference type="SAM" id="MobiDB-lite"/>
    </source>
</evidence>
<feature type="compositionally biased region" description="Polar residues" evidence="1">
    <location>
        <begin position="206"/>
        <end position="218"/>
    </location>
</feature>
<gene>
    <name evidence="2" type="ORF">Tdes44962_MAKER05353</name>
</gene>
<dbReference type="OrthoDB" id="5369511at2759"/>
<accession>A0A9W7SK83</accession>
<dbReference type="Proteomes" id="UP001138500">
    <property type="component" value="Unassembled WGS sequence"/>
</dbReference>
<feature type="compositionally biased region" description="Basic and acidic residues" evidence="1">
    <location>
        <begin position="239"/>
        <end position="251"/>
    </location>
</feature>